<feature type="transmembrane region" description="Helical" evidence="5">
    <location>
        <begin position="273"/>
        <end position="291"/>
    </location>
</feature>
<dbReference type="RefSeq" id="WP_193994078.1">
    <property type="nucleotide sequence ID" value="NZ_JADEXP010000142.1"/>
</dbReference>
<comment type="subcellular location">
    <subcellularLocation>
        <location evidence="1">Cell membrane</location>
        <topology evidence="1">Multi-pass membrane protein</topology>
    </subcellularLocation>
</comment>
<evidence type="ECO:0000256" key="4">
    <source>
        <dbReference type="ARBA" id="ARBA00023136"/>
    </source>
</evidence>
<dbReference type="InterPro" id="IPR020846">
    <property type="entry name" value="MFS_dom"/>
</dbReference>
<evidence type="ECO:0000313" key="9">
    <source>
        <dbReference type="Proteomes" id="UP000615026"/>
    </source>
</evidence>
<keyword evidence="4 5" id="KW-0472">Membrane</keyword>
<dbReference type="Pfam" id="PF07690">
    <property type="entry name" value="MFS_1"/>
    <property type="match status" value="1"/>
</dbReference>
<feature type="transmembrane region" description="Helical" evidence="5">
    <location>
        <begin position="97"/>
        <end position="121"/>
    </location>
</feature>
<feature type="transmembrane region" description="Helical" evidence="5">
    <location>
        <begin position="211"/>
        <end position="238"/>
    </location>
</feature>
<gene>
    <name evidence="8" type="ORF">IQ260_15865</name>
</gene>
<feature type="transmembrane region" description="Helical" evidence="5">
    <location>
        <begin position="133"/>
        <end position="152"/>
    </location>
</feature>
<dbReference type="Gene3D" id="1.20.1250.20">
    <property type="entry name" value="MFS general substrate transporter like domains"/>
    <property type="match status" value="1"/>
</dbReference>
<dbReference type="PROSITE" id="PS50850">
    <property type="entry name" value="MFS"/>
    <property type="match status" value="1"/>
</dbReference>
<evidence type="ECO:0000256" key="2">
    <source>
        <dbReference type="ARBA" id="ARBA00022692"/>
    </source>
</evidence>
<evidence type="ECO:0000259" key="7">
    <source>
        <dbReference type="PROSITE" id="PS50850"/>
    </source>
</evidence>
<feature type="transmembrane region" description="Helical" evidence="5">
    <location>
        <begin position="72"/>
        <end position="91"/>
    </location>
</feature>
<dbReference type="GO" id="GO:0005886">
    <property type="term" value="C:plasma membrane"/>
    <property type="evidence" value="ECO:0007669"/>
    <property type="project" value="UniProtKB-SubCell"/>
</dbReference>
<dbReference type="EMBL" id="JADEXP010000142">
    <property type="protein sequence ID" value="MBE9068129.1"/>
    <property type="molecule type" value="Genomic_DNA"/>
</dbReference>
<name>A0A928ZVB6_LEPEC</name>
<feature type="transmembrane region" description="Helical" evidence="5">
    <location>
        <begin position="250"/>
        <end position="268"/>
    </location>
</feature>
<sequence>MKSAKSQVALLALSQATAMTTNTVLVTVAALIGYALATDKTMATVPLAMRQVATMVATIPASLLMQHIGRRGGFLVGSLVGFIGAAVGIYSLTIAHFWLFTLSTTLLGVANGFVGYYRFAAADVVDDAFRSQAISWVLAGGIIAAILGPWVATGSQGWFNSDLYIGALVAILGLQVLSSLLFLGLQVPSTEAEHSGQRTLPLLKIMRQPKFLVATLGSTVSYGVMVFVMTATPLAMAAETHSFDQTASVIQWHVIGMFAPSLITGWLIKRLGVLQIIVTGAVLNLGCMGLNLAGTSFWHFAMALFLLGLGWNFMYVGSTTLLTETHTPAEKGKVQAIHDFIMFSFVAVVTFLAGRVFHRFDWAILNQMSWPLVLFTLLVVLWLQQQRHRRLV</sequence>
<feature type="signal peptide" evidence="6">
    <location>
        <begin position="1"/>
        <end position="18"/>
    </location>
</feature>
<comment type="caution">
    <text evidence="8">The sequence shown here is derived from an EMBL/GenBank/DDBJ whole genome shotgun (WGS) entry which is preliminary data.</text>
</comment>
<keyword evidence="3 5" id="KW-1133">Transmembrane helix</keyword>
<keyword evidence="2 5" id="KW-0812">Transmembrane</keyword>
<feature type="chain" id="PRO_5037175033" evidence="6">
    <location>
        <begin position="19"/>
        <end position="392"/>
    </location>
</feature>
<feature type="domain" description="Major facilitator superfamily (MFS) profile" evidence="7">
    <location>
        <begin position="1"/>
        <end position="387"/>
    </location>
</feature>
<evidence type="ECO:0000313" key="8">
    <source>
        <dbReference type="EMBL" id="MBE9068129.1"/>
    </source>
</evidence>
<evidence type="ECO:0000256" key="1">
    <source>
        <dbReference type="ARBA" id="ARBA00004651"/>
    </source>
</evidence>
<dbReference type="InterPro" id="IPR011701">
    <property type="entry name" value="MFS"/>
</dbReference>
<dbReference type="GO" id="GO:0022857">
    <property type="term" value="F:transmembrane transporter activity"/>
    <property type="evidence" value="ECO:0007669"/>
    <property type="project" value="InterPro"/>
</dbReference>
<feature type="transmembrane region" description="Helical" evidence="5">
    <location>
        <begin position="337"/>
        <end position="357"/>
    </location>
</feature>
<dbReference type="PANTHER" id="PTHR23534">
    <property type="entry name" value="MFS PERMEASE"/>
    <property type="match status" value="1"/>
</dbReference>
<feature type="transmembrane region" description="Helical" evidence="5">
    <location>
        <begin position="363"/>
        <end position="383"/>
    </location>
</feature>
<accession>A0A928ZVB6</accession>
<keyword evidence="6" id="KW-0732">Signal</keyword>
<dbReference type="SUPFAM" id="SSF103473">
    <property type="entry name" value="MFS general substrate transporter"/>
    <property type="match status" value="1"/>
</dbReference>
<evidence type="ECO:0000256" key="3">
    <source>
        <dbReference type="ARBA" id="ARBA00022989"/>
    </source>
</evidence>
<dbReference type="PANTHER" id="PTHR23534:SF1">
    <property type="entry name" value="MAJOR FACILITATOR SUPERFAMILY PROTEIN"/>
    <property type="match status" value="1"/>
</dbReference>
<evidence type="ECO:0000256" key="5">
    <source>
        <dbReference type="SAM" id="Phobius"/>
    </source>
</evidence>
<protein>
    <submittedName>
        <fullName evidence="8">MFS transporter</fullName>
    </submittedName>
</protein>
<organism evidence="8 9">
    <name type="scientific">Leptolyngbya cf. ectocarpi LEGE 11479</name>
    <dbReference type="NCBI Taxonomy" id="1828722"/>
    <lineage>
        <taxon>Bacteria</taxon>
        <taxon>Bacillati</taxon>
        <taxon>Cyanobacteriota</taxon>
        <taxon>Cyanophyceae</taxon>
        <taxon>Leptolyngbyales</taxon>
        <taxon>Leptolyngbyaceae</taxon>
        <taxon>Leptolyngbya group</taxon>
        <taxon>Leptolyngbya</taxon>
    </lineage>
</organism>
<dbReference type="AlphaFoldDB" id="A0A928ZVB6"/>
<feature type="transmembrane region" description="Helical" evidence="5">
    <location>
        <begin position="297"/>
        <end position="316"/>
    </location>
</feature>
<feature type="transmembrane region" description="Helical" evidence="5">
    <location>
        <begin position="164"/>
        <end position="185"/>
    </location>
</feature>
<reference evidence="8" key="1">
    <citation type="submission" date="2020-10" db="EMBL/GenBank/DDBJ databases">
        <authorList>
            <person name="Castelo-Branco R."/>
            <person name="Eusebio N."/>
            <person name="Adriana R."/>
            <person name="Vieira A."/>
            <person name="Brugerolle De Fraissinette N."/>
            <person name="Rezende De Castro R."/>
            <person name="Schneider M.P."/>
            <person name="Vasconcelos V."/>
            <person name="Leao P.N."/>
        </authorList>
    </citation>
    <scope>NUCLEOTIDE SEQUENCE</scope>
    <source>
        <strain evidence="8">LEGE 11479</strain>
    </source>
</reference>
<evidence type="ECO:0000256" key="6">
    <source>
        <dbReference type="SAM" id="SignalP"/>
    </source>
</evidence>
<dbReference type="Proteomes" id="UP000615026">
    <property type="component" value="Unassembled WGS sequence"/>
</dbReference>
<dbReference type="InterPro" id="IPR036259">
    <property type="entry name" value="MFS_trans_sf"/>
</dbReference>
<proteinExistence type="predicted"/>
<keyword evidence="9" id="KW-1185">Reference proteome</keyword>